<dbReference type="Proteomes" id="UP000014216">
    <property type="component" value="Unassembled WGS sequence"/>
</dbReference>
<evidence type="ECO:0000256" key="8">
    <source>
        <dbReference type="ARBA" id="ARBA00031615"/>
    </source>
</evidence>
<dbReference type="GO" id="GO:0003924">
    <property type="term" value="F:GTPase activity"/>
    <property type="evidence" value="ECO:0007669"/>
    <property type="project" value="InterPro"/>
</dbReference>
<keyword evidence="10" id="KW-0251">Elongation factor</keyword>
<evidence type="ECO:0000256" key="4">
    <source>
        <dbReference type="ARBA" id="ARBA00022741"/>
    </source>
</evidence>
<dbReference type="GO" id="GO:0005829">
    <property type="term" value="C:cytosol"/>
    <property type="evidence" value="ECO:0007669"/>
    <property type="project" value="TreeGrafter"/>
</dbReference>
<dbReference type="SUPFAM" id="SSF46785">
    <property type="entry name" value="Winged helix' DNA-binding domain"/>
    <property type="match status" value="3"/>
</dbReference>
<dbReference type="SUPFAM" id="SSF50465">
    <property type="entry name" value="EF-Tu/eEF-1alpha/eIF2-gamma C-terminal domain"/>
    <property type="match status" value="1"/>
</dbReference>
<reference evidence="10 11" key="1">
    <citation type="journal article" date="2013" name="Genome Announc.">
        <title>Draft Genome Sequence of Desulfotignum phosphitoxidans DSM 13687 Strain FiPS-3.</title>
        <authorList>
            <person name="Poehlein A."/>
            <person name="Daniel R."/>
            <person name="Simeonova D.D."/>
        </authorList>
    </citation>
    <scope>NUCLEOTIDE SEQUENCE [LARGE SCALE GENOMIC DNA]</scope>
    <source>
        <strain evidence="10 11">DSM 13687</strain>
    </source>
</reference>
<dbReference type="Pfam" id="PF09107">
    <property type="entry name" value="WHD_3rd_SelB"/>
    <property type="match status" value="1"/>
</dbReference>
<organism evidence="10 11">
    <name type="scientific">Desulfotignum phosphitoxidans DSM 13687</name>
    <dbReference type="NCBI Taxonomy" id="1286635"/>
    <lineage>
        <taxon>Bacteria</taxon>
        <taxon>Pseudomonadati</taxon>
        <taxon>Thermodesulfobacteriota</taxon>
        <taxon>Desulfobacteria</taxon>
        <taxon>Desulfobacterales</taxon>
        <taxon>Desulfobacteraceae</taxon>
        <taxon>Desulfotignum</taxon>
    </lineage>
</organism>
<dbReference type="Pfam" id="PF09106">
    <property type="entry name" value="WHD_2nd_SelB"/>
    <property type="match status" value="1"/>
</dbReference>
<dbReference type="Gene3D" id="1.10.10.10">
    <property type="entry name" value="Winged helix-like DNA-binding domain superfamily/Winged helix DNA-binding domain"/>
    <property type="match status" value="1"/>
</dbReference>
<comment type="subcellular location">
    <subcellularLocation>
        <location evidence="1">Cytoplasm</location>
    </subcellularLocation>
</comment>
<evidence type="ECO:0000259" key="9">
    <source>
        <dbReference type="PROSITE" id="PS51722"/>
    </source>
</evidence>
<dbReference type="InterPro" id="IPR009001">
    <property type="entry name" value="Transl_elong_EF1A/Init_IF2_C"/>
</dbReference>
<dbReference type="GO" id="GO:0003746">
    <property type="term" value="F:translation elongation factor activity"/>
    <property type="evidence" value="ECO:0007669"/>
    <property type="project" value="UniProtKB-KW"/>
</dbReference>
<evidence type="ECO:0000256" key="5">
    <source>
        <dbReference type="ARBA" id="ARBA00022917"/>
    </source>
</evidence>
<keyword evidence="4" id="KW-0547">Nucleotide-binding</keyword>
<dbReference type="AlphaFoldDB" id="S0FY25"/>
<evidence type="ECO:0000256" key="1">
    <source>
        <dbReference type="ARBA" id="ARBA00004496"/>
    </source>
</evidence>
<dbReference type="Gene3D" id="1.10.10.2770">
    <property type="match status" value="1"/>
</dbReference>
<comment type="caution">
    <text evidence="10">The sequence shown here is derived from an EMBL/GenBank/DDBJ whole genome shotgun (WGS) entry which is preliminary data.</text>
</comment>
<dbReference type="EMBL" id="APJX01000004">
    <property type="protein sequence ID" value="EMS79610.1"/>
    <property type="molecule type" value="Genomic_DNA"/>
</dbReference>
<dbReference type="OrthoDB" id="9803139at2"/>
<dbReference type="InterPro" id="IPR015191">
    <property type="entry name" value="SelB_WHD4"/>
</dbReference>
<accession>S0FY25</accession>
<dbReference type="InterPro" id="IPR009000">
    <property type="entry name" value="Transl_B-barrel_sf"/>
</dbReference>
<dbReference type="InterPro" id="IPR036388">
    <property type="entry name" value="WH-like_DNA-bd_sf"/>
</dbReference>
<dbReference type="InterPro" id="IPR027417">
    <property type="entry name" value="P-loop_NTPase"/>
</dbReference>
<dbReference type="PANTHER" id="PTHR43721">
    <property type="entry name" value="ELONGATION FACTOR TU-RELATED"/>
    <property type="match status" value="1"/>
</dbReference>
<dbReference type="CDD" id="cd04171">
    <property type="entry name" value="SelB"/>
    <property type="match status" value="1"/>
</dbReference>
<dbReference type="GO" id="GO:0005525">
    <property type="term" value="F:GTP binding"/>
    <property type="evidence" value="ECO:0007669"/>
    <property type="project" value="UniProtKB-KW"/>
</dbReference>
<evidence type="ECO:0000313" key="10">
    <source>
        <dbReference type="EMBL" id="EMS79610.1"/>
    </source>
</evidence>
<dbReference type="Pfam" id="PF25461">
    <property type="entry name" value="Beta-barrel_SelB"/>
    <property type="match status" value="1"/>
</dbReference>
<dbReference type="InterPro" id="IPR057335">
    <property type="entry name" value="Beta-barrel_SelB"/>
</dbReference>
<name>S0FY25_9BACT</name>
<dbReference type="InterPro" id="IPR015190">
    <property type="entry name" value="Elong_fac_SelB-wing-hlx_typ-2"/>
</dbReference>
<dbReference type="GO" id="GO:0001514">
    <property type="term" value="P:selenocysteine incorporation"/>
    <property type="evidence" value="ECO:0007669"/>
    <property type="project" value="InterPro"/>
</dbReference>
<keyword evidence="11" id="KW-1185">Reference proteome</keyword>
<dbReference type="PROSITE" id="PS51722">
    <property type="entry name" value="G_TR_2"/>
    <property type="match status" value="1"/>
</dbReference>
<dbReference type="Pfam" id="PF03144">
    <property type="entry name" value="GTP_EFTU_D2"/>
    <property type="match status" value="1"/>
</dbReference>
<evidence type="ECO:0000313" key="11">
    <source>
        <dbReference type="Proteomes" id="UP000014216"/>
    </source>
</evidence>
<dbReference type="CDD" id="cd15491">
    <property type="entry name" value="selB_III"/>
    <property type="match status" value="1"/>
</dbReference>
<dbReference type="InterPro" id="IPR004535">
    <property type="entry name" value="Transl_elong_SelB"/>
</dbReference>
<dbReference type="SUPFAM" id="SSF50447">
    <property type="entry name" value="Translation proteins"/>
    <property type="match status" value="1"/>
</dbReference>
<dbReference type="Gene3D" id="2.40.30.10">
    <property type="entry name" value="Translation factors"/>
    <property type="match status" value="1"/>
</dbReference>
<dbReference type="CDD" id="cd03696">
    <property type="entry name" value="SelB_II"/>
    <property type="match status" value="1"/>
</dbReference>
<dbReference type="InterPro" id="IPR000795">
    <property type="entry name" value="T_Tr_GTP-bd_dom"/>
</dbReference>
<dbReference type="Gene3D" id="3.40.50.300">
    <property type="entry name" value="P-loop containing nucleotide triphosphate hydrolases"/>
    <property type="match status" value="1"/>
</dbReference>
<gene>
    <name evidence="10" type="primary">selB</name>
    <name evidence="10" type="ORF">Dpo_4c01610</name>
</gene>
<dbReference type="PANTHER" id="PTHR43721:SF22">
    <property type="entry name" value="ELONGATION FACTOR TU, MITOCHONDRIAL"/>
    <property type="match status" value="1"/>
</dbReference>
<dbReference type="NCBIfam" id="TIGR00475">
    <property type="entry name" value="selB"/>
    <property type="match status" value="1"/>
</dbReference>
<proteinExistence type="predicted"/>
<dbReference type="InterPro" id="IPR004161">
    <property type="entry name" value="EFTu-like_2"/>
</dbReference>
<evidence type="ECO:0000256" key="7">
    <source>
        <dbReference type="ARBA" id="ARBA00025526"/>
    </source>
</evidence>
<evidence type="ECO:0000256" key="2">
    <source>
        <dbReference type="ARBA" id="ARBA00015953"/>
    </source>
</evidence>
<protein>
    <recommendedName>
        <fullName evidence="2">Selenocysteine-specific elongation factor</fullName>
    </recommendedName>
    <alternativeName>
        <fullName evidence="8">SelB translation factor</fullName>
    </alternativeName>
</protein>
<dbReference type="PATRIC" id="fig|1286635.3.peg.2196"/>
<dbReference type="InterPro" id="IPR005225">
    <property type="entry name" value="Small_GTP-bd"/>
</dbReference>
<feature type="domain" description="Tr-type G" evidence="9">
    <location>
        <begin position="1"/>
        <end position="173"/>
    </location>
</feature>
<dbReference type="RefSeq" id="WP_006965853.1">
    <property type="nucleotide sequence ID" value="NZ_APJX01000004.1"/>
</dbReference>
<dbReference type="InterPro" id="IPR050055">
    <property type="entry name" value="EF-Tu_GTPase"/>
</dbReference>
<dbReference type="NCBIfam" id="TIGR00231">
    <property type="entry name" value="small_GTP"/>
    <property type="match status" value="1"/>
</dbReference>
<evidence type="ECO:0000256" key="6">
    <source>
        <dbReference type="ARBA" id="ARBA00023134"/>
    </source>
</evidence>
<keyword evidence="3" id="KW-0963">Cytoplasm</keyword>
<dbReference type="Pfam" id="PF00009">
    <property type="entry name" value="GTP_EFTU"/>
    <property type="match status" value="1"/>
</dbReference>
<comment type="function">
    <text evidence="7">Translation factor necessary for the incorporation of selenocysteine into proteins. It probably replaces EF-Tu for the insertion of selenocysteine directed by the UGA codon. SelB binds GTP and GDP.</text>
</comment>
<keyword evidence="5" id="KW-0648">Protein biosynthesis</keyword>
<dbReference type="GO" id="GO:0003723">
    <property type="term" value="F:RNA binding"/>
    <property type="evidence" value="ECO:0007669"/>
    <property type="project" value="InterPro"/>
</dbReference>
<dbReference type="SUPFAM" id="SSF52540">
    <property type="entry name" value="P-loop containing nucleoside triphosphate hydrolases"/>
    <property type="match status" value="1"/>
</dbReference>
<evidence type="ECO:0000256" key="3">
    <source>
        <dbReference type="ARBA" id="ARBA00022490"/>
    </source>
</evidence>
<keyword evidence="6" id="KW-0342">GTP-binding</keyword>
<dbReference type="InterPro" id="IPR036390">
    <property type="entry name" value="WH_DNA-bd_sf"/>
</dbReference>
<sequence length="637" mass="71492">MENIILGTAGHIDHGKTSLVKALTGIETDRLKEEKQRGITIELGFAFLDLPGGTHIGIVDMPGHEKFVKNMVAGSSGIDVVTMVIAADEGVMPQTREHMEICHLMGIEHGLIALTKTDLVDEDLLELALEDIHDFVDGTFLEDQPVIPVSSATGQGLDDFVAALEKICRQLPERRFSSIFRLPVDRVFSMKGFGTVITGTLTSGQIRVGEDIMVYPKRIVSKVRGIQVHSSSMNEAGPGTRTAINFQGLDKESVDRGDILSTPDTLIESYMVDAGFHYLKSNAKPAKVRTRVRFHSGTSEILGYMVLLDRDELLPGEDALVQFRLESPVCCIKDDRYVIRSYSPVKTIGGGAILNPVARKYRHMDAAVIQGLTGLAADDPEQTILFFLSLNGYKGLSFNDLRVMTNLSDKKLSTTLQKLLAQQAVIQTDKEKQTFVSGAFFDDFKKKVLEKIQHYHTANPLKEGMPTQELKSKFRYIKDPRFFNILFSRLEKENAVIQDKNLVKLTDFKVALQVDQHQIKEDILRIYRSAGLTPPFFRTVCLDLDLDKKTAMDVLQMLIDEKQIIKTKDDLYFDAQAMARLEAELVTFLKNNESITTPEFKDMTGISRKFVIPLIEYFDAIHLTIRVGDTRQLRRKS</sequence>